<dbReference type="InterPro" id="IPR019576">
    <property type="entry name" value="Pyridoxamine_oxidase_dimer_C"/>
</dbReference>
<organism evidence="9 10">
    <name type="scientific">Granulicella aggregans</name>
    <dbReference type="NCBI Taxonomy" id="474949"/>
    <lineage>
        <taxon>Bacteria</taxon>
        <taxon>Pseudomonadati</taxon>
        <taxon>Acidobacteriota</taxon>
        <taxon>Terriglobia</taxon>
        <taxon>Terriglobales</taxon>
        <taxon>Acidobacteriaceae</taxon>
        <taxon>Granulicella</taxon>
    </lineage>
</organism>
<evidence type="ECO:0000313" key="10">
    <source>
        <dbReference type="Proteomes" id="UP000540989"/>
    </source>
</evidence>
<gene>
    <name evidence="9" type="ORF">HDF16_004480</name>
</gene>
<dbReference type="Pfam" id="PF10590">
    <property type="entry name" value="PNP_phzG_C"/>
    <property type="match status" value="1"/>
</dbReference>
<evidence type="ECO:0000259" key="8">
    <source>
        <dbReference type="Pfam" id="PF10590"/>
    </source>
</evidence>
<dbReference type="NCBIfam" id="NF004231">
    <property type="entry name" value="PRK05679.1"/>
    <property type="match status" value="1"/>
</dbReference>
<dbReference type="Proteomes" id="UP000540989">
    <property type="component" value="Unassembled WGS sequence"/>
</dbReference>
<comment type="similarity">
    <text evidence="1">Belongs to the pyridoxamine 5'-phosphate oxidase family.</text>
</comment>
<comment type="caution">
    <text evidence="9">The sequence shown here is derived from an EMBL/GenBank/DDBJ whole genome shotgun (WGS) entry which is preliminary data.</text>
</comment>
<dbReference type="PIRSF" id="PIRSF000190">
    <property type="entry name" value="Pyd_amn-ph_oxd"/>
    <property type="match status" value="1"/>
</dbReference>
<keyword evidence="4 9" id="KW-0560">Oxidoreductase</keyword>
<evidence type="ECO:0000256" key="3">
    <source>
        <dbReference type="ARBA" id="ARBA00022643"/>
    </source>
</evidence>
<evidence type="ECO:0000256" key="2">
    <source>
        <dbReference type="ARBA" id="ARBA00022630"/>
    </source>
</evidence>
<sequence>MAEFDAVDAVDPIVLFETWFELAKASEVNDPNAMSLATATAEGRPSVRMVLMKKVDEKGFTFYTNEQSQKGQELKANPHAALCFHWKSMRRQVRVEGPVEPVSVADSDEYFHSRSRRSQIGAVASQQSRPLASRSELEEKAAGLAVQYPGTIPRPEHWRGFLVIPERIEFWQDGPDRLHDRILFERDGSRWNKMRLYP</sequence>
<evidence type="ECO:0000256" key="6">
    <source>
        <dbReference type="PIRSR" id="PIRSR000190-2"/>
    </source>
</evidence>
<dbReference type="EMBL" id="JACHIP010000007">
    <property type="protein sequence ID" value="MBB5059751.1"/>
    <property type="molecule type" value="Genomic_DNA"/>
</dbReference>
<feature type="binding site" evidence="6">
    <location>
        <position position="92"/>
    </location>
    <ligand>
        <name>FMN</name>
        <dbReference type="ChEBI" id="CHEBI:58210"/>
    </ligand>
</feature>
<dbReference type="RefSeq" id="WP_184221566.1">
    <property type="nucleotide sequence ID" value="NZ_JACHIP010000007.1"/>
</dbReference>
<feature type="binding site" evidence="6">
    <location>
        <begin position="127"/>
        <end position="128"/>
    </location>
    <ligand>
        <name>FMN</name>
        <dbReference type="ChEBI" id="CHEBI:58210"/>
    </ligand>
</feature>
<feature type="binding site" evidence="6">
    <location>
        <position position="171"/>
    </location>
    <ligand>
        <name>FMN</name>
        <dbReference type="ChEBI" id="CHEBI:58210"/>
    </ligand>
</feature>
<feature type="domain" description="Pyridoxine 5'-phosphate oxidase dimerisation C-terminal" evidence="8">
    <location>
        <begin position="158"/>
        <end position="198"/>
    </location>
</feature>
<keyword evidence="3 6" id="KW-0288">FMN</keyword>
<feature type="domain" description="Pyridoxamine 5'-phosphate oxidase N-terminal" evidence="7">
    <location>
        <begin position="27"/>
        <end position="142"/>
    </location>
</feature>
<protein>
    <recommendedName>
        <fullName evidence="5">Pyridoxamine 5'-phosphate oxidase</fullName>
        <ecNumber evidence="5">1.4.3.5</ecNumber>
    </recommendedName>
</protein>
<dbReference type="GO" id="GO:0008615">
    <property type="term" value="P:pyridoxine biosynthetic process"/>
    <property type="evidence" value="ECO:0007669"/>
    <property type="project" value="UniProtKB-UniRule"/>
</dbReference>
<evidence type="ECO:0000256" key="1">
    <source>
        <dbReference type="ARBA" id="ARBA00007301"/>
    </source>
</evidence>
<keyword evidence="10" id="KW-1185">Reference proteome</keyword>
<dbReference type="NCBIfam" id="TIGR00558">
    <property type="entry name" value="pdxH"/>
    <property type="match status" value="1"/>
</dbReference>
<dbReference type="AlphaFoldDB" id="A0A7W7ZH86"/>
<dbReference type="InterPro" id="IPR019740">
    <property type="entry name" value="Pyridox_Oxase_CS"/>
</dbReference>
<keyword evidence="2" id="KW-0285">Flavoprotein</keyword>
<dbReference type="Gene3D" id="2.30.110.10">
    <property type="entry name" value="Electron Transport, Fmn-binding Protein, Chain A"/>
    <property type="match status" value="1"/>
</dbReference>
<feature type="binding site" evidence="6">
    <location>
        <position position="70"/>
    </location>
    <ligand>
        <name>FMN</name>
        <dbReference type="ChEBI" id="CHEBI:58210"/>
    </ligand>
</feature>
<dbReference type="PANTHER" id="PTHR10851">
    <property type="entry name" value="PYRIDOXINE-5-PHOSPHATE OXIDASE"/>
    <property type="match status" value="1"/>
</dbReference>
<reference evidence="9 10" key="1">
    <citation type="submission" date="2020-08" db="EMBL/GenBank/DDBJ databases">
        <title>Genomic Encyclopedia of Type Strains, Phase IV (KMG-V): Genome sequencing to study the core and pangenomes of soil and plant-associated prokaryotes.</title>
        <authorList>
            <person name="Whitman W."/>
        </authorList>
    </citation>
    <scope>NUCLEOTIDE SEQUENCE [LARGE SCALE GENOMIC DNA]</scope>
    <source>
        <strain evidence="9 10">M8UP14</strain>
    </source>
</reference>
<feature type="binding site" evidence="6">
    <location>
        <position position="181"/>
    </location>
    <ligand>
        <name>FMN</name>
        <dbReference type="ChEBI" id="CHEBI:58210"/>
    </ligand>
</feature>
<dbReference type="PROSITE" id="PS01064">
    <property type="entry name" value="PYRIDOX_OXIDASE"/>
    <property type="match status" value="1"/>
</dbReference>
<dbReference type="SUPFAM" id="SSF50475">
    <property type="entry name" value="FMN-binding split barrel"/>
    <property type="match status" value="1"/>
</dbReference>
<dbReference type="InterPro" id="IPR012349">
    <property type="entry name" value="Split_barrel_FMN-bd"/>
</dbReference>
<dbReference type="InterPro" id="IPR000659">
    <property type="entry name" value="Pyridox_Oxase"/>
</dbReference>
<accession>A0A7W7ZH86</accession>
<feature type="binding site" evidence="6">
    <location>
        <begin position="63"/>
        <end position="64"/>
    </location>
    <ligand>
        <name>FMN</name>
        <dbReference type="ChEBI" id="CHEBI:58210"/>
    </ligand>
</feature>
<proteinExistence type="inferred from homology"/>
<evidence type="ECO:0000313" key="9">
    <source>
        <dbReference type="EMBL" id="MBB5059751.1"/>
    </source>
</evidence>
<dbReference type="GO" id="GO:0010181">
    <property type="term" value="F:FMN binding"/>
    <property type="evidence" value="ECO:0007669"/>
    <property type="project" value="UniProtKB-UniRule"/>
</dbReference>
<dbReference type="GO" id="GO:0004733">
    <property type="term" value="F:pyridoxamine phosphate oxidase activity"/>
    <property type="evidence" value="ECO:0007669"/>
    <property type="project" value="UniProtKB-UniRule"/>
</dbReference>
<name>A0A7W7ZH86_9BACT</name>
<dbReference type="InterPro" id="IPR011576">
    <property type="entry name" value="Pyridox_Oxase_N"/>
</dbReference>
<dbReference type="HAMAP" id="MF_01629">
    <property type="entry name" value="PdxH"/>
    <property type="match status" value="1"/>
</dbReference>
<evidence type="ECO:0000256" key="5">
    <source>
        <dbReference type="NCBIfam" id="TIGR00558"/>
    </source>
</evidence>
<feature type="binding site" evidence="6">
    <location>
        <begin position="48"/>
        <end position="53"/>
    </location>
    <ligand>
        <name>FMN</name>
        <dbReference type="ChEBI" id="CHEBI:58210"/>
    </ligand>
</feature>
<comment type="cofactor">
    <cofactor evidence="6">
        <name>FMN</name>
        <dbReference type="ChEBI" id="CHEBI:58210"/>
    </cofactor>
    <text evidence="6">Binds 1 FMN per subunit.</text>
</comment>
<evidence type="ECO:0000256" key="4">
    <source>
        <dbReference type="ARBA" id="ARBA00023002"/>
    </source>
</evidence>
<dbReference type="PANTHER" id="PTHR10851:SF0">
    <property type="entry name" value="PYRIDOXINE-5'-PHOSPHATE OXIDASE"/>
    <property type="match status" value="1"/>
</dbReference>
<dbReference type="Pfam" id="PF01243">
    <property type="entry name" value="PNPOx_N"/>
    <property type="match status" value="1"/>
</dbReference>
<dbReference type="EC" id="1.4.3.5" evidence="5"/>
<evidence type="ECO:0000259" key="7">
    <source>
        <dbReference type="Pfam" id="PF01243"/>
    </source>
</evidence>